<sequence>MDEKLSRNGTYSLMFRGYPDVVNVKQLCEMLGGISTKTACRLLQENKIEHFKIGRIYKIPKIHVLKYLKVEGYFTEKDDFSVVKR</sequence>
<evidence type="ECO:0000313" key="1">
    <source>
        <dbReference type="EMBL" id="MVB12416.1"/>
    </source>
</evidence>
<dbReference type="AlphaFoldDB" id="A0A6N8I2Q4"/>
<reference evidence="1 2" key="1">
    <citation type="submission" date="2019-09" db="EMBL/GenBank/DDBJ databases">
        <title>Genome sequence of Clostridium sp. EA1.</title>
        <authorList>
            <person name="Poehlein A."/>
            <person name="Bengelsdorf F.R."/>
            <person name="Daniel R."/>
        </authorList>
    </citation>
    <scope>NUCLEOTIDE SEQUENCE [LARGE SCALE GENOMIC DNA]</scope>
    <source>
        <strain evidence="1 2">EA1</strain>
    </source>
</reference>
<evidence type="ECO:0000313" key="2">
    <source>
        <dbReference type="Proteomes" id="UP000469440"/>
    </source>
</evidence>
<dbReference type="Proteomes" id="UP000469440">
    <property type="component" value="Unassembled WGS sequence"/>
</dbReference>
<proteinExistence type="predicted"/>
<protein>
    <submittedName>
        <fullName evidence="1">Uncharacterized protein</fullName>
    </submittedName>
</protein>
<comment type="caution">
    <text evidence="1">The sequence shown here is derived from an EMBL/GenBank/DDBJ whole genome shotgun (WGS) entry which is preliminary data.</text>
</comment>
<dbReference type="EMBL" id="VWXL01000095">
    <property type="protein sequence ID" value="MVB12416.1"/>
    <property type="molecule type" value="Genomic_DNA"/>
</dbReference>
<dbReference type="RefSeq" id="WP_083210056.1">
    <property type="nucleotide sequence ID" value="NZ_VWXL01000095.1"/>
</dbReference>
<name>A0A6N8I2Q4_9FIRM</name>
<gene>
    <name evidence="1" type="ORF">CAFE_31540</name>
</gene>
<keyword evidence="2" id="KW-1185">Reference proteome</keyword>
<accession>A0A6N8I2Q4</accession>
<organism evidence="1 2">
    <name type="scientific">Caproicibacter fermentans</name>
    <dbReference type="NCBI Taxonomy" id="2576756"/>
    <lineage>
        <taxon>Bacteria</taxon>
        <taxon>Bacillati</taxon>
        <taxon>Bacillota</taxon>
        <taxon>Clostridia</taxon>
        <taxon>Eubacteriales</taxon>
        <taxon>Acutalibacteraceae</taxon>
        <taxon>Caproicibacter</taxon>
    </lineage>
</organism>
<dbReference type="OrthoDB" id="1655135at2"/>